<keyword evidence="2" id="KW-1133">Transmembrane helix</keyword>
<dbReference type="EMBL" id="JAUEDM010000002">
    <property type="protein sequence ID" value="KAK3326133.1"/>
    <property type="molecule type" value="Genomic_DNA"/>
</dbReference>
<comment type="caution">
    <text evidence="3">The sequence shown here is derived from an EMBL/GenBank/DDBJ whole genome shotgun (WGS) entry which is preliminary data.</text>
</comment>
<proteinExistence type="predicted"/>
<feature type="region of interest" description="Disordered" evidence="1">
    <location>
        <begin position="56"/>
        <end position="140"/>
    </location>
</feature>
<accession>A0AAE0MC00</accession>
<gene>
    <name evidence="3" type="ORF">B0H66DRAFT_530138</name>
</gene>
<evidence type="ECO:0000313" key="3">
    <source>
        <dbReference type="EMBL" id="KAK3326133.1"/>
    </source>
</evidence>
<keyword evidence="4" id="KW-1185">Reference proteome</keyword>
<organism evidence="3 4">
    <name type="scientific">Apodospora peruviana</name>
    <dbReference type="NCBI Taxonomy" id="516989"/>
    <lineage>
        <taxon>Eukaryota</taxon>
        <taxon>Fungi</taxon>
        <taxon>Dikarya</taxon>
        <taxon>Ascomycota</taxon>
        <taxon>Pezizomycotina</taxon>
        <taxon>Sordariomycetes</taxon>
        <taxon>Sordariomycetidae</taxon>
        <taxon>Sordariales</taxon>
        <taxon>Lasiosphaeriaceae</taxon>
        <taxon>Apodospora</taxon>
    </lineage>
</organism>
<feature type="transmembrane region" description="Helical" evidence="2">
    <location>
        <begin position="20"/>
        <end position="43"/>
    </location>
</feature>
<evidence type="ECO:0000256" key="1">
    <source>
        <dbReference type="SAM" id="MobiDB-lite"/>
    </source>
</evidence>
<dbReference type="Proteomes" id="UP001283341">
    <property type="component" value="Unassembled WGS sequence"/>
</dbReference>
<reference evidence="3" key="1">
    <citation type="journal article" date="2023" name="Mol. Phylogenet. Evol.">
        <title>Genome-scale phylogeny and comparative genomics of the fungal order Sordariales.</title>
        <authorList>
            <person name="Hensen N."/>
            <person name="Bonometti L."/>
            <person name="Westerberg I."/>
            <person name="Brannstrom I.O."/>
            <person name="Guillou S."/>
            <person name="Cros-Aarteil S."/>
            <person name="Calhoun S."/>
            <person name="Haridas S."/>
            <person name="Kuo A."/>
            <person name="Mondo S."/>
            <person name="Pangilinan J."/>
            <person name="Riley R."/>
            <person name="LaButti K."/>
            <person name="Andreopoulos B."/>
            <person name="Lipzen A."/>
            <person name="Chen C."/>
            <person name="Yan M."/>
            <person name="Daum C."/>
            <person name="Ng V."/>
            <person name="Clum A."/>
            <person name="Steindorff A."/>
            <person name="Ohm R.A."/>
            <person name="Martin F."/>
            <person name="Silar P."/>
            <person name="Natvig D.O."/>
            <person name="Lalanne C."/>
            <person name="Gautier V."/>
            <person name="Ament-Velasquez S.L."/>
            <person name="Kruys A."/>
            <person name="Hutchinson M.I."/>
            <person name="Powell A.J."/>
            <person name="Barry K."/>
            <person name="Miller A.N."/>
            <person name="Grigoriev I.V."/>
            <person name="Debuchy R."/>
            <person name="Gladieux P."/>
            <person name="Hiltunen Thoren M."/>
            <person name="Johannesson H."/>
        </authorList>
    </citation>
    <scope>NUCLEOTIDE SEQUENCE</scope>
    <source>
        <strain evidence="3">CBS 118394</strain>
    </source>
</reference>
<keyword evidence="2" id="KW-0812">Transmembrane</keyword>
<sequence length="140" mass="14970">MSKMNKSPKSDSDDAKGCFLMYFNCLVVAPLQAIFCLPFVCCARRMERTEKNKIISGAYVPDPPPATKSETAAGMPMGDASKPKDQWPADWHAPQADEQHPGGPVARTDYAGGTSGGGLGPNPTKMKFINGVKKATQPVL</sequence>
<reference evidence="3" key="2">
    <citation type="submission" date="2023-06" db="EMBL/GenBank/DDBJ databases">
        <authorList>
            <consortium name="Lawrence Berkeley National Laboratory"/>
            <person name="Haridas S."/>
            <person name="Hensen N."/>
            <person name="Bonometti L."/>
            <person name="Westerberg I."/>
            <person name="Brannstrom I.O."/>
            <person name="Guillou S."/>
            <person name="Cros-Aarteil S."/>
            <person name="Calhoun S."/>
            <person name="Kuo A."/>
            <person name="Mondo S."/>
            <person name="Pangilinan J."/>
            <person name="Riley R."/>
            <person name="Labutti K."/>
            <person name="Andreopoulos B."/>
            <person name="Lipzen A."/>
            <person name="Chen C."/>
            <person name="Yanf M."/>
            <person name="Daum C."/>
            <person name="Ng V."/>
            <person name="Clum A."/>
            <person name="Steindorff A."/>
            <person name="Ohm R."/>
            <person name="Martin F."/>
            <person name="Silar P."/>
            <person name="Natvig D."/>
            <person name="Lalanne C."/>
            <person name="Gautier V."/>
            <person name="Ament-Velasquez S.L."/>
            <person name="Kruys A."/>
            <person name="Hutchinson M.I."/>
            <person name="Powell A.J."/>
            <person name="Barry K."/>
            <person name="Miller A.N."/>
            <person name="Grigoriev I.V."/>
            <person name="Debuchy R."/>
            <person name="Gladieux P."/>
            <person name="Thoren M.H."/>
            <person name="Johannesson H."/>
        </authorList>
    </citation>
    <scope>NUCLEOTIDE SEQUENCE</scope>
    <source>
        <strain evidence="3">CBS 118394</strain>
    </source>
</reference>
<protein>
    <submittedName>
        <fullName evidence="3">Uncharacterized protein</fullName>
    </submittedName>
</protein>
<name>A0AAE0MC00_9PEZI</name>
<dbReference type="AlphaFoldDB" id="A0AAE0MC00"/>
<evidence type="ECO:0000256" key="2">
    <source>
        <dbReference type="SAM" id="Phobius"/>
    </source>
</evidence>
<evidence type="ECO:0000313" key="4">
    <source>
        <dbReference type="Proteomes" id="UP001283341"/>
    </source>
</evidence>
<keyword evidence="2" id="KW-0472">Membrane</keyword>